<dbReference type="EMBL" id="VLKT01000035">
    <property type="protein sequence ID" value="TWI29573.1"/>
    <property type="molecule type" value="Genomic_DNA"/>
</dbReference>
<dbReference type="Gene3D" id="3.40.50.1010">
    <property type="entry name" value="5'-nuclease"/>
    <property type="match status" value="1"/>
</dbReference>
<dbReference type="Pfam" id="PF01936">
    <property type="entry name" value="NYN"/>
    <property type="match status" value="1"/>
</dbReference>
<dbReference type="OrthoDB" id="9816043at2"/>
<name>A0A562NBU7_9HYPH</name>
<accession>A0A562NBU7</accession>
<dbReference type="Proteomes" id="UP000317122">
    <property type="component" value="Unassembled WGS sequence"/>
</dbReference>
<organism evidence="2 3">
    <name type="scientific">Mesorhizobium tianshanense</name>
    <dbReference type="NCBI Taxonomy" id="39844"/>
    <lineage>
        <taxon>Bacteria</taxon>
        <taxon>Pseudomonadati</taxon>
        <taxon>Pseudomonadota</taxon>
        <taxon>Alphaproteobacteria</taxon>
        <taxon>Hyphomicrobiales</taxon>
        <taxon>Phyllobacteriaceae</taxon>
        <taxon>Mesorhizobium</taxon>
    </lineage>
</organism>
<gene>
    <name evidence="2" type="ORF">IQ26_04993</name>
</gene>
<dbReference type="GO" id="GO:0004540">
    <property type="term" value="F:RNA nuclease activity"/>
    <property type="evidence" value="ECO:0007669"/>
    <property type="project" value="InterPro"/>
</dbReference>
<reference evidence="2 3" key="1">
    <citation type="journal article" date="2015" name="Stand. Genomic Sci.">
        <title>Genomic Encyclopedia of Bacterial and Archaeal Type Strains, Phase III: the genomes of soil and plant-associated and newly described type strains.</title>
        <authorList>
            <person name="Whitman W.B."/>
            <person name="Woyke T."/>
            <person name="Klenk H.P."/>
            <person name="Zhou Y."/>
            <person name="Lilburn T.G."/>
            <person name="Beck B.J."/>
            <person name="De Vos P."/>
            <person name="Vandamme P."/>
            <person name="Eisen J.A."/>
            <person name="Garrity G."/>
            <person name="Hugenholtz P."/>
            <person name="Kyrpides N.C."/>
        </authorList>
    </citation>
    <scope>NUCLEOTIDE SEQUENCE [LARGE SCALE GENOMIC DNA]</scope>
    <source>
        <strain evidence="2 3">CGMCC 1.2546</strain>
    </source>
</reference>
<feature type="domain" description="NYN" evidence="1">
    <location>
        <begin position="145"/>
        <end position="224"/>
    </location>
</feature>
<dbReference type="CDD" id="cd18722">
    <property type="entry name" value="PIN_NicB-like"/>
    <property type="match status" value="1"/>
</dbReference>
<evidence type="ECO:0000313" key="3">
    <source>
        <dbReference type="Proteomes" id="UP000317122"/>
    </source>
</evidence>
<dbReference type="AlphaFoldDB" id="A0A562NBU7"/>
<sequence length="226" mass="25613">MHRIAVLGSAGSKVFLGMFQARFAILFDGGFVTKKLQEKLKQPASADDIVALRDEIRGHDELKSYELLRTYFYDAPPSVESIPMPVSSEPKHLAETERYKHAQSLYDQLELKPGFALRMGETRVNPFQWKIKQRAVKQLLKAPRELVDKDFDVDINQKGVDIRIGLDMARLALRDMVRAVVVVTGDSDFVPAFKFVRREGVKVMLCTLGHKGARRELKAHADFVIS</sequence>
<evidence type="ECO:0000259" key="1">
    <source>
        <dbReference type="Pfam" id="PF01936"/>
    </source>
</evidence>
<comment type="caution">
    <text evidence="2">The sequence shown here is derived from an EMBL/GenBank/DDBJ whole genome shotgun (WGS) entry which is preliminary data.</text>
</comment>
<dbReference type="RefSeq" id="WP_145720955.1">
    <property type="nucleotide sequence ID" value="NZ_BSPF01000010.1"/>
</dbReference>
<dbReference type="InterPro" id="IPR021139">
    <property type="entry name" value="NYN"/>
</dbReference>
<proteinExistence type="predicted"/>
<evidence type="ECO:0000313" key="2">
    <source>
        <dbReference type="EMBL" id="TWI29573.1"/>
    </source>
</evidence>
<protein>
    <submittedName>
        <fullName evidence="2">NYN domain-containing protein</fullName>
    </submittedName>
</protein>
<keyword evidence="3" id="KW-1185">Reference proteome</keyword>